<dbReference type="PANTHER" id="PTHR34531">
    <property type="entry name" value="ZGC:153352"/>
    <property type="match status" value="1"/>
</dbReference>
<dbReference type="Pfam" id="PF15025">
    <property type="entry name" value="C5orf34-like_N"/>
    <property type="match status" value="1"/>
</dbReference>
<dbReference type="InterPro" id="IPR027830">
    <property type="entry name" value="C5orf34-like_N"/>
</dbReference>
<dbReference type="OrthoDB" id="75908at2759"/>
<protein>
    <submittedName>
        <fullName evidence="4">Uncharacterized protein</fullName>
    </submittedName>
</protein>
<sequence>MVSDGGVKRGLLMRDGRVKVSFEDGTWVVVEPTGACYTFYDASRSGGVLKERCLTAFARQRHCKGVALALDFRNAYSPVPFWCKALEKRFEVLGKVTWTSQIRVERASWVVPAGLRYDTEKDSLTVKSKDGKCSFHLQSGKRRFSVCYPINYKVAESEGAGPVYSYYLQEQHFSSNDCPEKWKPLLQAVLDQVNDQEGGRKTVMLVRDLPLPCTTSETAKWIDVEKGSFWDTCRDVLYPRDTTVVLEWTPYCLFRFAYDLGEAEVLTYFDGNLLVSRNGGKEFEHISPNARGDRIHRPAGGFGKARTAFVTPDKIGEQSGTIFAFYNTVVDYASKFLEHMKHVKQVVSQGEYKRNAKGAPLVSNRVLVEKYDEDVGNLVAFEDGRVWIKFIDKAFLEMDHEQKYCKVYLPRGDVRIVRTHKPVGVEDYVHIAKEFAHWAFQTPNERDQHIELHSTIMAQIEASKRLSKMIDWHLGSSMSPSLLAT</sequence>
<keyword evidence="5" id="KW-1185">Reference proteome</keyword>
<dbReference type="Proteomes" id="UP000316726">
    <property type="component" value="Chromosome 1"/>
</dbReference>
<dbReference type="Pfam" id="PF15016">
    <property type="entry name" value="C5orf34_C"/>
    <property type="match status" value="1"/>
</dbReference>
<dbReference type="InterPro" id="IPR053901">
    <property type="entry name" value="C5orf34-like"/>
</dbReference>
<organism evidence="4 5">
    <name type="scientific">Chloropicon primus</name>
    <dbReference type="NCBI Taxonomy" id="1764295"/>
    <lineage>
        <taxon>Eukaryota</taxon>
        <taxon>Viridiplantae</taxon>
        <taxon>Chlorophyta</taxon>
        <taxon>Chloropicophyceae</taxon>
        <taxon>Chloropicales</taxon>
        <taxon>Chloropicaceae</taxon>
        <taxon>Chloropicon</taxon>
    </lineage>
</organism>
<feature type="domain" description="C5orf34-like N-terminal" evidence="2">
    <location>
        <begin position="11"/>
        <end position="74"/>
    </location>
</feature>
<gene>
    <name evidence="4" type="ORF">A3770_01p05960</name>
    <name evidence="3" type="ORF">CPRI1469_LOCUS3672</name>
</gene>
<reference evidence="3" key="2">
    <citation type="submission" date="2021-01" db="EMBL/GenBank/DDBJ databases">
        <authorList>
            <person name="Corre E."/>
            <person name="Pelletier E."/>
            <person name="Niang G."/>
            <person name="Scheremetjew M."/>
            <person name="Finn R."/>
            <person name="Kale V."/>
            <person name="Holt S."/>
            <person name="Cochrane G."/>
            <person name="Meng A."/>
            <person name="Brown T."/>
            <person name="Cohen L."/>
        </authorList>
    </citation>
    <scope>NUCLEOTIDE SEQUENCE</scope>
    <source>
        <strain evidence="3">CCMP1205</strain>
    </source>
</reference>
<proteinExistence type="predicted"/>
<evidence type="ECO:0000259" key="1">
    <source>
        <dbReference type="Pfam" id="PF15016"/>
    </source>
</evidence>
<evidence type="ECO:0000259" key="2">
    <source>
        <dbReference type="Pfam" id="PF15025"/>
    </source>
</evidence>
<name>A0A5B8MC56_9CHLO</name>
<evidence type="ECO:0000313" key="4">
    <source>
        <dbReference type="EMBL" id="QDZ18078.1"/>
    </source>
</evidence>
<evidence type="ECO:0000313" key="3">
    <source>
        <dbReference type="EMBL" id="CAD9714818.1"/>
    </source>
</evidence>
<accession>A0A5B8MC56</accession>
<dbReference type="AlphaFoldDB" id="A0A5B8MC56"/>
<feature type="domain" description="C5orf34-like C-terminal" evidence="1">
    <location>
        <begin position="363"/>
        <end position="438"/>
    </location>
</feature>
<dbReference type="InterPro" id="IPR027865">
    <property type="entry name" value="C5orf34-like_C"/>
</dbReference>
<dbReference type="EMBL" id="HBHL01005715">
    <property type="protein sequence ID" value="CAD9714818.1"/>
    <property type="molecule type" value="Transcribed_RNA"/>
</dbReference>
<dbReference type="PANTHER" id="PTHR34531:SF1">
    <property type="entry name" value="CHROMOSOME 5 OPEN READING FRAME 34"/>
    <property type="match status" value="1"/>
</dbReference>
<dbReference type="EMBL" id="CP031034">
    <property type="protein sequence ID" value="QDZ18078.1"/>
    <property type="molecule type" value="Genomic_DNA"/>
</dbReference>
<reference evidence="4 5" key="1">
    <citation type="submission" date="2018-07" db="EMBL/GenBank/DDBJ databases">
        <title>The complete nuclear genome of the prasinophyte Chloropicon primus (CCMP1205).</title>
        <authorList>
            <person name="Pombert J.-F."/>
            <person name="Otis C."/>
            <person name="Turmel M."/>
            <person name="Lemieux C."/>
        </authorList>
    </citation>
    <scope>NUCLEOTIDE SEQUENCE [LARGE SCALE GENOMIC DNA]</scope>
    <source>
        <strain evidence="4 5">CCMP1205</strain>
    </source>
</reference>
<evidence type="ECO:0000313" key="5">
    <source>
        <dbReference type="Proteomes" id="UP000316726"/>
    </source>
</evidence>